<evidence type="ECO:0000313" key="2">
    <source>
        <dbReference type="EMBL" id="VAW23084.1"/>
    </source>
</evidence>
<dbReference type="InterPro" id="IPR016990">
    <property type="entry name" value="UCP032162_TM"/>
</dbReference>
<evidence type="ECO:0008006" key="3">
    <source>
        <dbReference type="Google" id="ProtNLM"/>
    </source>
</evidence>
<feature type="transmembrane region" description="Helical" evidence="1">
    <location>
        <begin position="45"/>
        <end position="63"/>
    </location>
</feature>
<dbReference type="AlphaFoldDB" id="A0A3B0USM2"/>
<dbReference type="PIRSF" id="PIRSF032162">
    <property type="entry name" value="UCP032162_imp"/>
    <property type="match status" value="1"/>
</dbReference>
<keyword evidence="1" id="KW-1133">Transmembrane helix</keyword>
<dbReference type="Pfam" id="PF10003">
    <property type="entry name" value="DUF2244"/>
    <property type="match status" value="1"/>
</dbReference>
<sequence length="159" mass="18107">MNKTPLFHAILTPHRSIGVSGIRWVVGIYAALAMIPALYFFFSGAWPIIGFLGLDALALWWALSASKNSEKNFEEVILWPDSLQIRRVTARGKKPGRQSFESINPFWFRLHLDRDHDEQIVSIRLVNQQKSFEIGSFLTPDDKTKFASLFSNALARSKN</sequence>
<keyword evidence="1" id="KW-0472">Membrane</keyword>
<reference evidence="2" key="1">
    <citation type="submission" date="2018-06" db="EMBL/GenBank/DDBJ databases">
        <authorList>
            <person name="Zhirakovskaya E."/>
        </authorList>
    </citation>
    <scope>NUCLEOTIDE SEQUENCE</scope>
</reference>
<feature type="transmembrane region" description="Helical" evidence="1">
    <location>
        <begin position="21"/>
        <end position="39"/>
    </location>
</feature>
<dbReference type="EMBL" id="UOEQ01000445">
    <property type="protein sequence ID" value="VAW23084.1"/>
    <property type="molecule type" value="Genomic_DNA"/>
</dbReference>
<protein>
    <recommendedName>
        <fullName evidence="3">DUF2244 domain-containing protein</fullName>
    </recommendedName>
</protein>
<gene>
    <name evidence="2" type="ORF">MNBD_ALPHA11-609</name>
</gene>
<organism evidence="2">
    <name type="scientific">hydrothermal vent metagenome</name>
    <dbReference type="NCBI Taxonomy" id="652676"/>
    <lineage>
        <taxon>unclassified sequences</taxon>
        <taxon>metagenomes</taxon>
        <taxon>ecological metagenomes</taxon>
    </lineage>
</organism>
<name>A0A3B0USM2_9ZZZZ</name>
<dbReference type="InterPro" id="IPR019253">
    <property type="entry name" value="DUF2244_TM"/>
</dbReference>
<keyword evidence="1" id="KW-0812">Transmembrane</keyword>
<proteinExistence type="predicted"/>
<evidence type="ECO:0000256" key="1">
    <source>
        <dbReference type="SAM" id="Phobius"/>
    </source>
</evidence>
<accession>A0A3B0USM2</accession>